<dbReference type="GO" id="GO:0005886">
    <property type="term" value="C:plasma membrane"/>
    <property type="evidence" value="ECO:0007669"/>
    <property type="project" value="TreeGrafter"/>
</dbReference>
<evidence type="ECO:0000256" key="1">
    <source>
        <dbReference type="SAM" id="MobiDB-lite"/>
    </source>
</evidence>
<dbReference type="PANTHER" id="PTHR32063">
    <property type="match status" value="1"/>
</dbReference>
<dbReference type="AlphaFoldDB" id="A0A3D0WDM9"/>
<feature type="transmembrane region" description="Helical" evidence="2">
    <location>
        <begin position="30"/>
        <end position="52"/>
    </location>
</feature>
<evidence type="ECO:0008006" key="5">
    <source>
        <dbReference type="Google" id="ProtNLM"/>
    </source>
</evidence>
<proteinExistence type="predicted"/>
<feature type="region of interest" description="Disordered" evidence="1">
    <location>
        <begin position="64"/>
        <end position="83"/>
    </location>
</feature>
<dbReference type="PANTHER" id="PTHR32063:SF11">
    <property type="entry name" value="CATION OR DRUG EFFLUX SYSTEM PROTEIN"/>
    <property type="match status" value="1"/>
</dbReference>
<dbReference type="Pfam" id="PF00873">
    <property type="entry name" value="ACR_tran"/>
    <property type="match status" value="1"/>
</dbReference>
<dbReference type="SUPFAM" id="SSF82866">
    <property type="entry name" value="Multidrug efflux transporter AcrB transmembrane domain"/>
    <property type="match status" value="1"/>
</dbReference>
<protein>
    <recommendedName>
        <fullName evidence="5">Hydrophobe/amphiphile efflux-1 family RND transporter</fullName>
    </recommendedName>
</protein>
<accession>A0A3D0WDM9</accession>
<keyword evidence="2" id="KW-0812">Transmembrane</keyword>
<dbReference type="EMBL" id="DOYJ01000225">
    <property type="protein sequence ID" value="HCB76128.1"/>
    <property type="molecule type" value="Genomic_DNA"/>
</dbReference>
<dbReference type="InterPro" id="IPR001036">
    <property type="entry name" value="Acrflvin-R"/>
</dbReference>
<keyword evidence="2" id="KW-1133">Transmembrane helix</keyword>
<dbReference type="Proteomes" id="UP000262699">
    <property type="component" value="Unassembled WGS sequence"/>
</dbReference>
<feature type="non-terminal residue" evidence="3">
    <location>
        <position position="1"/>
    </location>
</feature>
<evidence type="ECO:0000256" key="2">
    <source>
        <dbReference type="SAM" id="Phobius"/>
    </source>
</evidence>
<sequence length="83" mass="8771">MTSIAFILGVLPLVIGSGPGAEMRRALGVAVFFGMIGVTVFGLIFTPAFYVISRRFGDWAGKRFKRKPKTAQSAPATEPGAPA</sequence>
<keyword evidence="2" id="KW-0472">Membrane</keyword>
<organism evidence="3 4">
    <name type="scientific">Sphingomonas bacterium</name>
    <dbReference type="NCBI Taxonomy" id="1895847"/>
    <lineage>
        <taxon>Bacteria</taxon>
        <taxon>Pseudomonadati</taxon>
        <taxon>Pseudomonadota</taxon>
        <taxon>Alphaproteobacteria</taxon>
        <taxon>Sphingomonadales</taxon>
        <taxon>Sphingomonadaceae</taxon>
        <taxon>Sphingomonas</taxon>
    </lineage>
</organism>
<name>A0A3D0WDM9_9SPHN</name>
<reference evidence="3 4" key="1">
    <citation type="journal article" date="2018" name="Nat. Biotechnol.">
        <title>A standardized bacterial taxonomy based on genome phylogeny substantially revises the tree of life.</title>
        <authorList>
            <person name="Parks D.H."/>
            <person name="Chuvochina M."/>
            <person name="Waite D.W."/>
            <person name="Rinke C."/>
            <person name="Skarshewski A."/>
            <person name="Chaumeil P.A."/>
            <person name="Hugenholtz P."/>
        </authorList>
    </citation>
    <scope>NUCLEOTIDE SEQUENCE [LARGE SCALE GENOMIC DNA]</scope>
    <source>
        <strain evidence="3">UBA9015</strain>
    </source>
</reference>
<dbReference type="Gene3D" id="1.20.1640.10">
    <property type="entry name" value="Multidrug efflux transporter AcrB transmembrane domain"/>
    <property type="match status" value="1"/>
</dbReference>
<dbReference type="GO" id="GO:0042910">
    <property type="term" value="F:xenobiotic transmembrane transporter activity"/>
    <property type="evidence" value="ECO:0007669"/>
    <property type="project" value="TreeGrafter"/>
</dbReference>
<evidence type="ECO:0000313" key="3">
    <source>
        <dbReference type="EMBL" id="HCB76128.1"/>
    </source>
</evidence>
<evidence type="ECO:0000313" key="4">
    <source>
        <dbReference type="Proteomes" id="UP000262699"/>
    </source>
</evidence>
<gene>
    <name evidence="3" type="ORF">DEP91_08120</name>
</gene>
<comment type="caution">
    <text evidence="3">The sequence shown here is derived from an EMBL/GenBank/DDBJ whole genome shotgun (WGS) entry which is preliminary data.</text>
</comment>